<dbReference type="Gramene" id="KZM88494">
    <property type="protein sequence ID" value="KZM88494"/>
    <property type="gene ID" value="DCAR_025569"/>
</dbReference>
<dbReference type="EMBL" id="LNRQ01000007">
    <property type="protein sequence ID" value="KZM88494.1"/>
    <property type="molecule type" value="Genomic_DNA"/>
</dbReference>
<reference evidence="3" key="2">
    <citation type="submission" date="2022-03" db="EMBL/GenBank/DDBJ databases">
        <title>Draft title - Genomic analysis of global carrot germplasm unveils the trajectory of domestication and the origin of high carotenoid orange carrot.</title>
        <authorList>
            <person name="Iorizzo M."/>
            <person name="Ellison S."/>
            <person name="Senalik D."/>
            <person name="Macko-Podgorni A."/>
            <person name="Grzebelus D."/>
            <person name="Bostan H."/>
            <person name="Rolling W."/>
            <person name="Curaba J."/>
            <person name="Simon P."/>
        </authorList>
    </citation>
    <scope>NUCLEOTIDE SEQUENCE</scope>
    <source>
        <tissue evidence="3">Leaf</tissue>
    </source>
</reference>
<dbReference type="PANTHER" id="PTHR35358:SF10">
    <property type="entry name" value="PLANT PHOSPHOLIPASE-LIKE PROTEIN"/>
    <property type="match status" value="1"/>
</dbReference>
<reference evidence="2" key="1">
    <citation type="journal article" date="2016" name="Nat. Genet.">
        <title>A high-quality carrot genome assembly provides new insights into carotenoid accumulation and asterid genome evolution.</title>
        <authorList>
            <person name="Iorizzo M."/>
            <person name="Ellison S."/>
            <person name="Senalik D."/>
            <person name="Zeng P."/>
            <person name="Satapoomin P."/>
            <person name="Huang J."/>
            <person name="Bowman M."/>
            <person name="Iovene M."/>
            <person name="Sanseverino W."/>
            <person name="Cavagnaro P."/>
            <person name="Yildiz M."/>
            <person name="Macko-Podgorni A."/>
            <person name="Moranska E."/>
            <person name="Grzebelus E."/>
            <person name="Grzebelus D."/>
            <person name="Ashrafi H."/>
            <person name="Zheng Z."/>
            <person name="Cheng S."/>
            <person name="Spooner D."/>
            <person name="Van Deynze A."/>
            <person name="Simon P."/>
        </authorList>
    </citation>
    <scope>NUCLEOTIDE SEQUENCE [LARGE SCALE GENOMIC DNA]</scope>
    <source>
        <tissue evidence="2">Leaf</tissue>
    </source>
</reference>
<keyword evidence="4" id="KW-1185">Reference proteome</keyword>
<evidence type="ECO:0000313" key="2">
    <source>
        <dbReference type="EMBL" id="KZM88494.1"/>
    </source>
</evidence>
<dbReference type="AlphaFoldDB" id="A0A164U6G2"/>
<keyword evidence="1" id="KW-0812">Transmembrane</keyword>
<protein>
    <submittedName>
        <fullName evidence="2">Uncharacterized protein</fullName>
    </submittedName>
</protein>
<name>A0A164U6G2_DAUCS</name>
<keyword evidence="1" id="KW-0472">Membrane</keyword>
<dbReference type="EMBL" id="CP093349">
    <property type="protein sequence ID" value="WOH09942.1"/>
    <property type="molecule type" value="Genomic_DNA"/>
</dbReference>
<organism evidence="2">
    <name type="scientific">Daucus carota subsp. sativus</name>
    <name type="common">Carrot</name>
    <dbReference type="NCBI Taxonomy" id="79200"/>
    <lineage>
        <taxon>Eukaryota</taxon>
        <taxon>Viridiplantae</taxon>
        <taxon>Streptophyta</taxon>
        <taxon>Embryophyta</taxon>
        <taxon>Tracheophyta</taxon>
        <taxon>Spermatophyta</taxon>
        <taxon>Magnoliopsida</taxon>
        <taxon>eudicotyledons</taxon>
        <taxon>Gunneridae</taxon>
        <taxon>Pentapetalae</taxon>
        <taxon>asterids</taxon>
        <taxon>campanulids</taxon>
        <taxon>Apiales</taxon>
        <taxon>Apiaceae</taxon>
        <taxon>Apioideae</taxon>
        <taxon>Scandiceae</taxon>
        <taxon>Daucinae</taxon>
        <taxon>Daucus</taxon>
        <taxon>Daucus sect. Daucus</taxon>
    </lineage>
</organism>
<evidence type="ECO:0000256" key="1">
    <source>
        <dbReference type="SAM" id="Phobius"/>
    </source>
</evidence>
<proteinExistence type="predicted"/>
<feature type="transmembrane region" description="Helical" evidence="1">
    <location>
        <begin position="6"/>
        <end position="23"/>
    </location>
</feature>
<dbReference type="PANTHER" id="PTHR35358">
    <property type="entry name" value="OS06G0711100 PROTEIN"/>
    <property type="match status" value="1"/>
</dbReference>
<dbReference type="Proteomes" id="UP000077755">
    <property type="component" value="Chromosome 7"/>
</dbReference>
<dbReference type="InterPro" id="IPR007942">
    <property type="entry name" value="PLipase-like"/>
</dbReference>
<sequence length="140" mass="15627">MKKLYVSVLLMLIIYSFFGMLLEKGQKGGHCMMCNSNSPAHDSSDHAVEARSITVDIVGGYRVKAANAPILTFIITRYGDIAANCMFTSATVRASMLEVICDIVFKAAMQHIPYRISKQWRLNCEMQRQLELRSPGCNSS</sequence>
<gene>
    <name evidence="2" type="ORF">DCAR_025569</name>
    <name evidence="3" type="ORF">DCAR_0729403</name>
</gene>
<keyword evidence="1" id="KW-1133">Transmembrane helix</keyword>
<evidence type="ECO:0000313" key="3">
    <source>
        <dbReference type="EMBL" id="WOH09942.1"/>
    </source>
</evidence>
<evidence type="ECO:0000313" key="4">
    <source>
        <dbReference type="Proteomes" id="UP000077755"/>
    </source>
</evidence>
<dbReference type="Pfam" id="PF05278">
    <property type="entry name" value="PEARLI-4"/>
    <property type="match status" value="1"/>
</dbReference>
<accession>A0A164U6G2</accession>